<dbReference type="AlphaFoldDB" id="A0AAE3TDU5"/>
<comment type="subcellular location">
    <subcellularLocation>
        <location evidence="1">Membrane</location>
        <topology evidence="1">Multi-pass membrane protein</topology>
    </subcellularLocation>
</comment>
<evidence type="ECO:0000256" key="4">
    <source>
        <dbReference type="ARBA" id="ARBA00022989"/>
    </source>
</evidence>
<reference evidence="8" key="1">
    <citation type="submission" date="2022-11" db="EMBL/GenBank/DDBJ databases">
        <title>Candidatus Alkanophaga archaea from heated hydrothermal vent sediment oxidize petroleum alkanes.</title>
        <authorList>
            <person name="Zehnle H."/>
            <person name="Laso-Perez R."/>
            <person name="Lipp J."/>
            <person name="Teske A."/>
            <person name="Wegener G."/>
        </authorList>
    </citation>
    <scope>NUCLEOTIDE SEQUENCE</scope>
    <source>
        <strain evidence="8">MCA70</strain>
    </source>
</reference>
<keyword evidence="3 6" id="KW-0812">Transmembrane</keyword>
<feature type="transmembrane region" description="Helical" evidence="6">
    <location>
        <begin position="94"/>
        <end position="115"/>
    </location>
</feature>
<accession>A0AAE3TDU5</accession>
<sequence length="141" mass="15521">MEKNVLILWFLTIIFWGVSPVIEKFGLKDVQPLPALFIRTLAALIGIFLALLLSSSVNLSSLNSKNIGMLSLSGIIGGFLGMFTYFSLLKAKNASQIVPLTSTYPLIATLLAVLFLKEELTLYKILGTIFVVIGIYFLFKS</sequence>
<keyword evidence="4 6" id="KW-1133">Transmembrane helix</keyword>
<feature type="transmembrane region" description="Helical" evidence="6">
    <location>
        <begin position="36"/>
        <end position="55"/>
    </location>
</feature>
<evidence type="ECO:0000256" key="2">
    <source>
        <dbReference type="ARBA" id="ARBA00007362"/>
    </source>
</evidence>
<evidence type="ECO:0000256" key="6">
    <source>
        <dbReference type="SAM" id="Phobius"/>
    </source>
</evidence>
<dbReference type="InterPro" id="IPR050638">
    <property type="entry name" value="AA-Vitamin_Transporters"/>
</dbReference>
<feature type="transmembrane region" description="Helical" evidence="6">
    <location>
        <begin position="67"/>
        <end position="88"/>
    </location>
</feature>
<feature type="transmembrane region" description="Helical" evidence="6">
    <location>
        <begin position="122"/>
        <end position="139"/>
    </location>
</feature>
<dbReference type="SUPFAM" id="SSF103481">
    <property type="entry name" value="Multidrug resistance efflux transporter EmrE"/>
    <property type="match status" value="1"/>
</dbReference>
<feature type="domain" description="EamA" evidence="7">
    <location>
        <begin position="6"/>
        <end position="139"/>
    </location>
</feature>
<evidence type="ECO:0000256" key="1">
    <source>
        <dbReference type="ARBA" id="ARBA00004141"/>
    </source>
</evidence>
<name>A0AAE3TDU5_9BACT</name>
<dbReference type="InterPro" id="IPR000620">
    <property type="entry name" value="EamA_dom"/>
</dbReference>
<evidence type="ECO:0000313" key="9">
    <source>
        <dbReference type="Proteomes" id="UP001144110"/>
    </source>
</evidence>
<dbReference type="Pfam" id="PF00892">
    <property type="entry name" value="EamA"/>
    <property type="match status" value="1"/>
</dbReference>
<organism evidence="8 9">
    <name type="scientific">Candidatus Thermodesulfobacterium syntrophicum</name>
    <dbReference type="NCBI Taxonomy" id="3060442"/>
    <lineage>
        <taxon>Bacteria</taxon>
        <taxon>Pseudomonadati</taxon>
        <taxon>Thermodesulfobacteriota</taxon>
        <taxon>Thermodesulfobacteria</taxon>
        <taxon>Thermodesulfobacteriales</taxon>
        <taxon>Thermodesulfobacteriaceae</taxon>
        <taxon>Thermodesulfobacterium</taxon>
    </lineage>
</organism>
<dbReference type="PANTHER" id="PTHR32322:SF2">
    <property type="entry name" value="EAMA DOMAIN-CONTAINING PROTEIN"/>
    <property type="match status" value="1"/>
</dbReference>
<dbReference type="EMBL" id="JAPHEG010000002">
    <property type="protein sequence ID" value="MDF2953319.1"/>
    <property type="molecule type" value="Genomic_DNA"/>
</dbReference>
<keyword evidence="5 6" id="KW-0472">Membrane</keyword>
<evidence type="ECO:0000313" key="8">
    <source>
        <dbReference type="EMBL" id="MDF2953319.1"/>
    </source>
</evidence>
<comment type="caution">
    <text evidence="8">The sequence shown here is derived from an EMBL/GenBank/DDBJ whole genome shotgun (WGS) entry which is preliminary data.</text>
</comment>
<gene>
    <name evidence="8" type="ORF">OD816_000564</name>
</gene>
<dbReference type="Proteomes" id="UP001144110">
    <property type="component" value="Unassembled WGS sequence"/>
</dbReference>
<dbReference type="GO" id="GO:0016020">
    <property type="term" value="C:membrane"/>
    <property type="evidence" value="ECO:0007669"/>
    <property type="project" value="UniProtKB-SubCell"/>
</dbReference>
<protein>
    <submittedName>
        <fullName evidence="8">Riboflavin transporter RibN</fullName>
    </submittedName>
</protein>
<comment type="similarity">
    <text evidence="2">Belongs to the EamA transporter family.</text>
</comment>
<evidence type="ECO:0000256" key="3">
    <source>
        <dbReference type="ARBA" id="ARBA00022692"/>
    </source>
</evidence>
<evidence type="ECO:0000256" key="5">
    <source>
        <dbReference type="ARBA" id="ARBA00023136"/>
    </source>
</evidence>
<proteinExistence type="inferred from homology"/>
<evidence type="ECO:0000259" key="7">
    <source>
        <dbReference type="Pfam" id="PF00892"/>
    </source>
</evidence>
<dbReference type="InterPro" id="IPR037185">
    <property type="entry name" value="EmrE-like"/>
</dbReference>
<dbReference type="PANTHER" id="PTHR32322">
    <property type="entry name" value="INNER MEMBRANE TRANSPORTER"/>
    <property type="match status" value="1"/>
</dbReference>
<dbReference type="Gene3D" id="1.10.3730.20">
    <property type="match status" value="1"/>
</dbReference>